<name>A0ABQ1F0K7_9SPHN</name>
<sequence>MNISEFQRHETPGQAAQSAFRPVWESASEPFRTLDPASRAEASKSAQSQTDGKCREDELQEIYQKGFADGQAAMTEANADLLAASDKLERAAASLKAQPGDAVAETLLRTVRRLIEETAGFSIPDALKLEDNCRALAAIAAKECTNASLHIHPEDRALLGDAQVGVVLRDDASLTRGTLSLAHDDGWIEQGTKSMLDELDAMIETLQAAR</sequence>
<reference evidence="3" key="1">
    <citation type="journal article" date="2019" name="Int. J. Syst. Evol. Microbiol.">
        <title>The Global Catalogue of Microorganisms (GCM) 10K type strain sequencing project: providing services to taxonomists for standard genome sequencing and annotation.</title>
        <authorList>
            <consortium name="The Broad Institute Genomics Platform"/>
            <consortium name="The Broad Institute Genome Sequencing Center for Infectious Disease"/>
            <person name="Wu L."/>
            <person name="Ma J."/>
        </authorList>
    </citation>
    <scope>NUCLEOTIDE SEQUENCE [LARGE SCALE GENOMIC DNA]</scope>
    <source>
        <strain evidence="3">CGMCC 1.15297</strain>
    </source>
</reference>
<proteinExistence type="predicted"/>
<keyword evidence="3" id="KW-1185">Reference proteome</keyword>
<dbReference type="RefSeq" id="WP_188640759.1">
    <property type="nucleotide sequence ID" value="NZ_BMID01000001.1"/>
</dbReference>
<feature type="compositionally biased region" description="Basic and acidic residues" evidence="1">
    <location>
        <begin position="1"/>
        <end position="11"/>
    </location>
</feature>
<organism evidence="2 3">
    <name type="scientific">Blastomonas marina</name>
    <dbReference type="NCBI Taxonomy" id="1867408"/>
    <lineage>
        <taxon>Bacteria</taxon>
        <taxon>Pseudomonadati</taxon>
        <taxon>Pseudomonadota</taxon>
        <taxon>Alphaproteobacteria</taxon>
        <taxon>Sphingomonadales</taxon>
        <taxon>Sphingomonadaceae</taxon>
        <taxon>Blastomonas</taxon>
    </lineage>
</organism>
<comment type="caution">
    <text evidence="2">The sequence shown here is derived from an EMBL/GenBank/DDBJ whole genome shotgun (WGS) entry which is preliminary data.</text>
</comment>
<accession>A0ABQ1F0K7</accession>
<feature type="region of interest" description="Disordered" evidence="1">
    <location>
        <begin position="1"/>
        <end position="55"/>
    </location>
</feature>
<evidence type="ECO:0000313" key="3">
    <source>
        <dbReference type="Proteomes" id="UP000603317"/>
    </source>
</evidence>
<dbReference type="EMBL" id="BMID01000001">
    <property type="protein sequence ID" value="GFZ96271.1"/>
    <property type="molecule type" value="Genomic_DNA"/>
</dbReference>
<gene>
    <name evidence="2" type="ORF">GCM10010923_00060</name>
</gene>
<dbReference type="Proteomes" id="UP000603317">
    <property type="component" value="Unassembled WGS sequence"/>
</dbReference>
<evidence type="ECO:0000256" key="1">
    <source>
        <dbReference type="SAM" id="MobiDB-lite"/>
    </source>
</evidence>
<protein>
    <recommendedName>
        <fullName evidence="4">Flagellar assembly protein FliH/Type III secretion system HrpE domain-containing protein</fullName>
    </recommendedName>
</protein>
<evidence type="ECO:0008006" key="4">
    <source>
        <dbReference type="Google" id="ProtNLM"/>
    </source>
</evidence>
<evidence type="ECO:0000313" key="2">
    <source>
        <dbReference type="EMBL" id="GFZ96271.1"/>
    </source>
</evidence>